<dbReference type="GO" id="GO:0070043">
    <property type="term" value="F:rRNA (guanine-N7-)-methyltransferase activity"/>
    <property type="evidence" value="ECO:0007669"/>
    <property type="project" value="UniProtKB-UniRule"/>
</dbReference>
<name>A0A420DRT6_9RHOB</name>
<accession>A0A420DRT6</accession>
<organism evidence="7 8">
    <name type="scientific">Sulfitobacter guttiformis</name>
    <dbReference type="NCBI Taxonomy" id="74349"/>
    <lineage>
        <taxon>Bacteria</taxon>
        <taxon>Pseudomonadati</taxon>
        <taxon>Pseudomonadota</taxon>
        <taxon>Alphaproteobacteria</taxon>
        <taxon>Rhodobacterales</taxon>
        <taxon>Roseobacteraceae</taxon>
        <taxon>Sulfitobacter</taxon>
    </lineage>
</organism>
<dbReference type="PIRSF" id="PIRSF003078">
    <property type="entry name" value="GidB"/>
    <property type="match status" value="1"/>
</dbReference>
<dbReference type="RefSeq" id="WP_025063951.1">
    <property type="nucleotide sequence ID" value="NZ_RAQK01000001.1"/>
</dbReference>
<dbReference type="PANTHER" id="PTHR31760">
    <property type="entry name" value="S-ADENOSYL-L-METHIONINE-DEPENDENT METHYLTRANSFERASES SUPERFAMILY PROTEIN"/>
    <property type="match status" value="1"/>
</dbReference>
<dbReference type="Pfam" id="PF02527">
    <property type="entry name" value="GidB"/>
    <property type="match status" value="1"/>
</dbReference>
<evidence type="ECO:0000256" key="1">
    <source>
        <dbReference type="ARBA" id="ARBA00022490"/>
    </source>
</evidence>
<comment type="similarity">
    <text evidence="6">Belongs to the methyltransferase superfamily. RNA methyltransferase RsmG family.</text>
</comment>
<dbReference type="GO" id="GO:0005829">
    <property type="term" value="C:cytosol"/>
    <property type="evidence" value="ECO:0007669"/>
    <property type="project" value="TreeGrafter"/>
</dbReference>
<evidence type="ECO:0000256" key="5">
    <source>
        <dbReference type="ARBA" id="ARBA00022691"/>
    </source>
</evidence>
<comment type="caution">
    <text evidence="7">The sequence shown here is derived from an EMBL/GenBank/DDBJ whole genome shotgun (WGS) entry which is preliminary data.</text>
</comment>
<evidence type="ECO:0000313" key="7">
    <source>
        <dbReference type="EMBL" id="RKE97024.1"/>
    </source>
</evidence>
<feature type="binding site" evidence="6">
    <location>
        <position position="73"/>
    </location>
    <ligand>
        <name>S-adenosyl-L-methionine</name>
        <dbReference type="ChEBI" id="CHEBI:59789"/>
    </ligand>
</feature>
<reference evidence="7 8" key="1">
    <citation type="submission" date="2018-09" db="EMBL/GenBank/DDBJ databases">
        <title>Genomic Encyclopedia of Archaeal and Bacterial Type Strains, Phase II (KMG-II): from individual species to whole genera.</title>
        <authorList>
            <person name="Goeker M."/>
        </authorList>
    </citation>
    <scope>NUCLEOTIDE SEQUENCE [LARGE SCALE GENOMIC DNA]</scope>
    <source>
        <strain evidence="7 8">DSM 11458</strain>
    </source>
</reference>
<dbReference type="InterPro" id="IPR003682">
    <property type="entry name" value="rRNA_ssu_MeTfrase_G"/>
</dbReference>
<dbReference type="Proteomes" id="UP000284407">
    <property type="component" value="Unassembled WGS sequence"/>
</dbReference>
<keyword evidence="1 6" id="KW-0963">Cytoplasm</keyword>
<keyword evidence="2 6" id="KW-0698">rRNA processing</keyword>
<protein>
    <recommendedName>
        <fullName evidence="6">Ribosomal RNA small subunit methyltransferase G</fullName>
        <ecNumber evidence="6">2.1.1.170</ecNumber>
    </recommendedName>
    <alternativeName>
        <fullName evidence="6">16S rRNA 7-methylguanosine methyltransferase</fullName>
        <shortName evidence="6">16S rRNA m7G methyltransferase</shortName>
    </alternativeName>
</protein>
<dbReference type="EC" id="2.1.1.170" evidence="6"/>
<feature type="binding site" evidence="6">
    <location>
        <begin position="122"/>
        <end position="123"/>
    </location>
    <ligand>
        <name>S-adenosyl-L-methionine</name>
        <dbReference type="ChEBI" id="CHEBI:59789"/>
    </ligand>
</feature>
<feature type="binding site" evidence="6">
    <location>
        <position position="68"/>
    </location>
    <ligand>
        <name>S-adenosyl-L-methionine</name>
        <dbReference type="ChEBI" id="CHEBI:59789"/>
    </ligand>
</feature>
<evidence type="ECO:0000256" key="3">
    <source>
        <dbReference type="ARBA" id="ARBA00022603"/>
    </source>
</evidence>
<comment type="subcellular location">
    <subcellularLocation>
        <location evidence="6">Cytoplasm</location>
    </subcellularLocation>
</comment>
<dbReference type="AlphaFoldDB" id="A0A420DRT6"/>
<dbReference type="CDD" id="cd02440">
    <property type="entry name" value="AdoMet_MTases"/>
    <property type="match status" value="1"/>
</dbReference>
<evidence type="ECO:0000256" key="6">
    <source>
        <dbReference type="HAMAP-Rule" id="MF_00074"/>
    </source>
</evidence>
<dbReference type="PANTHER" id="PTHR31760:SF0">
    <property type="entry name" value="S-ADENOSYL-L-METHIONINE-DEPENDENT METHYLTRANSFERASES SUPERFAMILY PROTEIN"/>
    <property type="match status" value="1"/>
</dbReference>
<keyword evidence="5 6" id="KW-0949">S-adenosyl-L-methionine</keyword>
<dbReference type="NCBIfam" id="TIGR00138">
    <property type="entry name" value="rsmG_gidB"/>
    <property type="match status" value="1"/>
</dbReference>
<keyword evidence="4 6" id="KW-0808">Transferase</keyword>
<comment type="catalytic activity">
    <reaction evidence="6">
        <text>guanosine(527) in 16S rRNA + S-adenosyl-L-methionine = N(7)-methylguanosine(527) in 16S rRNA + S-adenosyl-L-homocysteine</text>
        <dbReference type="Rhea" id="RHEA:42732"/>
        <dbReference type="Rhea" id="RHEA-COMP:10209"/>
        <dbReference type="Rhea" id="RHEA-COMP:10210"/>
        <dbReference type="ChEBI" id="CHEBI:57856"/>
        <dbReference type="ChEBI" id="CHEBI:59789"/>
        <dbReference type="ChEBI" id="CHEBI:74269"/>
        <dbReference type="ChEBI" id="CHEBI:74480"/>
        <dbReference type="EC" id="2.1.1.170"/>
    </reaction>
</comment>
<keyword evidence="3 6" id="KW-0489">Methyltransferase</keyword>
<feature type="binding site" evidence="6">
    <location>
        <position position="136"/>
    </location>
    <ligand>
        <name>S-adenosyl-L-methionine</name>
        <dbReference type="ChEBI" id="CHEBI:59789"/>
    </ligand>
</feature>
<comment type="function">
    <text evidence="6">Specifically methylates the N7 position of guanine in position 527 of 16S rRNA.</text>
</comment>
<evidence type="ECO:0000256" key="4">
    <source>
        <dbReference type="ARBA" id="ARBA00022679"/>
    </source>
</evidence>
<dbReference type="InterPro" id="IPR029063">
    <property type="entry name" value="SAM-dependent_MTases_sf"/>
</dbReference>
<proteinExistence type="inferred from homology"/>
<keyword evidence="8" id="KW-1185">Reference proteome</keyword>
<evidence type="ECO:0000256" key="2">
    <source>
        <dbReference type="ARBA" id="ARBA00022552"/>
    </source>
</evidence>
<evidence type="ECO:0000313" key="8">
    <source>
        <dbReference type="Proteomes" id="UP000284407"/>
    </source>
</evidence>
<dbReference type="Gene3D" id="3.40.50.150">
    <property type="entry name" value="Vaccinia Virus protein VP39"/>
    <property type="match status" value="1"/>
</dbReference>
<dbReference type="HAMAP" id="MF_00074">
    <property type="entry name" value="16SrRNA_methyltr_G"/>
    <property type="match status" value="1"/>
</dbReference>
<sequence>MIEHTSLENVSRETIEQLRQFEALVFKWTKKINLVSSRDASQIWERHIVDSVQVYRISPTMGDWLDIGSGGGFPGIVAAIMAKNSEPDRRFTLVDSDQRKCAFLRTVTRELGLNVKVFAERVEEIEPLGATVISARALDDLNGLLFHVERHLAPNGTAIFPKGASWNKEHQDALSNWSYKLDVIKSQTNPDATILRIKELTRV</sequence>
<dbReference type="STRING" id="1443111.Z949_3625"/>
<comment type="caution">
    <text evidence="6">Lacks conserved residue(s) required for the propagation of feature annotation.</text>
</comment>
<dbReference type="EMBL" id="RAQK01000001">
    <property type="protein sequence ID" value="RKE97024.1"/>
    <property type="molecule type" value="Genomic_DNA"/>
</dbReference>
<dbReference type="OrthoDB" id="9808773at2"/>
<gene>
    <name evidence="6" type="primary">rsmG</name>
    <name evidence="7" type="ORF">C8N30_1606</name>
</gene>
<dbReference type="SUPFAM" id="SSF53335">
    <property type="entry name" value="S-adenosyl-L-methionine-dependent methyltransferases"/>
    <property type="match status" value="1"/>
</dbReference>